<dbReference type="CDD" id="cd15904">
    <property type="entry name" value="TSPO_MBR"/>
    <property type="match status" value="1"/>
</dbReference>
<evidence type="ECO:0000256" key="5">
    <source>
        <dbReference type="ARBA" id="ARBA00023136"/>
    </source>
</evidence>
<evidence type="ECO:0000256" key="3">
    <source>
        <dbReference type="ARBA" id="ARBA00022692"/>
    </source>
</evidence>
<dbReference type="GO" id="GO:0033013">
    <property type="term" value="P:tetrapyrrole metabolic process"/>
    <property type="evidence" value="ECO:0007669"/>
    <property type="project" value="UniProtKB-ARBA"/>
</dbReference>
<feature type="transmembrane region" description="Helical" evidence="6">
    <location>
        <begin position="134"/>
        <end position="157"/>
    </location>
</feature>
<dbReference type="eggNOG" id="COG3476">
    <property type="taxonomic scope" value="Bacteria"/>
</dbReference>
<keyword evidence="3 6" id="KW-0812">Transmembrane</keyword>
<dbReference type="Gene3D" id="1.20.1260.100">
    <property type="entry name" value="TspO/MBR protein"/>
    <property type="match status" value="1"/>
</dbReference>
<reference evidence="7 8" key="1">
    <citation type="submission" date="2016-10" db="EMBL/GenBank/DDBJ databases">
        <authorList>
            <person name="de Groot N.N."/>
        </authorList>
    </citation>
    <scope>NUCLEOTIDE SEQUENCE [LARGE SCALE GENOMIC DNA]</scope>
    <source>
        <strain evidence="7 8">DSM 44149</strain>
    </source>
</reference>
<gene>
    <name evidence="7" type="ORF">SAMN04489726_2874</name>
</gene>
<dbReference type="PIRSF" id="PIRSF005859">
    <property type="entry name" value="PBR"/>
    <property type="match status" value="1"/>
</dbReference>
<dbReference type="PANTHER" id="PTHR10057">
    <property type="entry name" value="PERIPHERAL-TYPE BENZODIAZEPINE RECEPTOR"/>
    <property type="match status" value="1"/>
</dbReference>
<evidence type="ECO:0000313" key="8">
    <source>
        <dbReference type="Proteomes" id="UP000183376"/>
    </source>
</evidence>
<dbReference type="Pfam" id="PF03073">
    <property type="entry name" value="TspO_MBR"/>
    <property type="match status" value="1"/>
</dbReference>
<organism evidence="7 8">
    <name type="scientific">Allokutzneria albata</name>
    <name type="common">Kibdelosporangium albatum</name>
    <dbReference type="NCBI Taxonomy" id="211114"/>
    <lineage>
        <taxon>Bacteria</taxon>
        <taxon>Bacillati</taxon>
        <taxon>Actinomycetota</taxon>
        <taxon>Actinomycetes</taxon>
        <taxon>Pseudonocardiales</taxon>
        <taxon>Pseudonocardiaceae</taxon>
        <taxon>Allokutzneria</taxon>
    </lineage>
</organism>
<protein>
    <submittedName>
        <fullName evidence="7">TspO and MBR related proteins</fullName>
    </submittedName>
</protein>
<comment type="similarity">
    <text evidence="2">Belongs to the TspO/BZRP family.</text>
</comment>
<sequence length="158" mass="17049">MATPIRAPSLPFALAGFGTAVGIVAVIGASFGSGAKETYAVLRLPDWAPPVWSFGPVWTVMYVLIALSGWLYWRAGGSKAAVAVYGVGLVLNALWVPLFFDIGTGDYALLDLLALDLVVLVTAWLFFLRSRLAALFQVIYLLWLIYTTALNLAVIILN</sequence>
<feature type="transmembrane region" description="Helical" evidence="6">
    <location>
        <begin position="106"/>
        <end position="127"/>
    </location>
</feature>
<evidence type="ECO:0000256" key="6">
    <source>
        <dbReference type="SAM" id="Phobius"/>
    </source>
</evidence>
<name>A0A1G9V7B7_ALLAB</name>
<keyword evidence="5 6" id="KW-0472">Membrane</keyword>
<feature type="transmembrane region" description="Helical" evidence="6">
    <location>
        <begin position="12"/>
        <end position="31"/>
    </location>
</feature>
<dbReference type="EMBL" id="LT629701">
    <property type="protein sequence ID" value="SDM68049.1"/>
    <property type="molecule type" value="Genomic_DNA"/>
</dbReference>
<proteinExistence type="inferred from homology"/>
<dbReference type="Proteomes" id="UP000183376">
    <property type="component" value="Chromosome I"/>
</dbReference>
<dbReference type="STRING" id="211114.SAMN04489726_2874"/>
<evidence type="ECO:0000256" key="2">
    <source>
        <dbReference type="ARBA" id="ARBA00007524"/>
    </source>
</evidence>
<dbReference type="RefSeq" id="WP_030431196.1">
    <property type="nucleotide sequence ID" value="NZ_JOEF01000018.1"/>
</dbReference>
<keyword evidence="4 6" id="KW-1133">Transmembrane helix</keyword>
<dbReference type="InterPro" id="IPR004307">
    <property type="entry name" value="TspO_MBR"/>
</dbReference>
<evidence type="ECO:0000313" key="7">
    <source>
        <dbReference type="EMBL" id="SDM68049.1"/>
    </source>
</evidence>
<dbReference type="GO" id="GO:0016020">
    <property type="term" value="C:membrane"/>
    <property type="evidence" value="ECO:0007669"/>
    <property type="project" value="UniProtKB-SubCell"/>
</dbReference>
<accession>A0A1G9V7B7</accession>
<dbReference type="InterPro" id="IPR038330">
    <property type="entry name" value="TspO/MBR-related_sf"/>
</dbReference>
<comment type="subcellular location">
    <subcellularLocation>
        <location evidence="1">Membrane</location>
        <topology evidence="1">Multi-pass membrane protein</topology>
    </subcellularLocation>
</comment>
<dbReference type="FunFam" id="1.20.1260.100:FF:000001">
    <property type="entry name" value="translocator protein 2"/>
    <property type="match status" value="1"/>
</dbReference>
<keyword evidence="8" id="KW-1185">Reference proteome</keyword>
<dbReference type="AlphaFoldDB" id="A0A1G9V7B7"/>
<feature type="transmembrane region" description="Helical" evidence="6">
    <location>
        <begin position="80"/>
        <end position="100"/>
    </location>
</feature>
<dbReference type="OrthoDB" id="9795496at2"/>
<evidence type="ECO:0000256" key="4">
    <source>
        <dbReference type="ARBA" id="ARBA00022989"/>
    </source>
</evidence>
<dbReference type="PANTHER" id="PTHR10057:SF0">
    <property type="entry name" value="TRANSLOCATOR PROTEIN"/>
    <property type="match status" value="1"/>
</dbReference>
<feature type="transmembrane region" description="Helical" evidence="6">
    <location>
        <begin position="51"/>
        <end position="73"/>
    </location>
</feature>
<evidence type="ECO:0000256" key="1">
    <source>
        <dbReference type="ARBA" id="ARBA00004141"/>
    </source>
</evidence>